<gene>
    <name evidence="2" type="ORF">EPV75_00340</name>
</gene>
<protein>
    <submittedName>
        <fullName evidence="2">Histidine phosphatase family protein</fullName>
    </submittedName>
</protein>
<evidence type="ECO:0000313" key="2">
    <source>
        <dbReference type="EMBL" id="QAB14227.1"/>
    </source>
</evidence>
<dbReference type="EMBL" id="CP035033">
    <property type="protein sequence ID" value="QAB14227.1"/>
    <property type="molecule type" value="Genomic_DNA"/>
</dbReference>
<keyword evidence="3" id="KW-1185">Reference proteome</keyword>
<keyword evidence="1" id="KW-0732">Signal</keyword>
<organism evidence="2 3">
    <name type="scientific">Hydrogenovibrio thermophilus</name>
    <dbReference type="NCBI Taxonomy" id="265883"/>
    <lineage>
        <taxon>Bacteria</taxon>
        <taxon>Pseudomonadati</taxon>
        <taxon>Pseudomonadota</taxon>
        <taxon>Gammaproteobacteria</taxon>
        <taxon>Thiotrichales</taxon>
        <taxon>Piscirickettsiaceae</taxon>
        <taxon>Hydrogenovibrio</taxon>
    </lineage>
</organism>
<name>A0A451G443_9GAMM</name>
<reference evidence="2 3" key="1">
    <citation type="journal article" date="2018" name="Environ. Microbiol.">
        <title>Genomes of ubiquitous marine and hypersaline Hydrogenovibrio, Thiomicrorhabdus and Thiomicrospira spp. encode a diversity of mechanisms to sustain chemolithoautotrophy in heterogeneous environments.</title>
        <authorList>
            <person name="Scott K.M."/>
            <person name="Williams J."/>
            <person name="Porter C.M.B."/>
            <person name="Russel S."/>
            <person name="Harmer T.L."/>
            <person name="Paul J.H."/>
            <person name="Antonen K.M."/>
            <person name="Bridges M.K."/>
            <person name="Camper G.J."/>
            <person name="Campla C.K."/>
            <person name="Casella L.G."/>
            <person name="Chase E."/>
            <person name="Conrad J.W."/>
            <person name="Cruz M.C."/>
            <person name="Dunlap D.S."/>
            <person name="Duran L."/>
            <person name="Fahsbender E.M."/>
            <person name="Goldsmith D.B."/>
            <person name="Keeley R.F."/>
            <person name="Kondoff M.R."/>
            <person name="Kussy B.I."/>
            <person name="Lane M.K."/>
            <person name="Lawler S."/>
            <person name="Leigh B.A."/>
            <person name="Lewis C."/>
            <person name="Lostal L.M."/>
            <person name="Marking D."/>
            <person name="Mancera P.A."/>
            <person name="McClenthan E.C."/>
            <person name="McIntyre E.A."/>
            <person name="Mine J.A."/>
            <person name="Modi S."/>
            <person name="Moore B.D."/>
            <person name="Morgan W.A."/>
            <person name="Nelson K.M."/>
            <person name="Nguyen K.N."/>
            <person name="Ogburn N."/>
            <person name="Parrino D.G."/>
            <person name="Pedapudi A.D."/>
            <person name="Pelham R.P."/>
            <person name="Preece A.M."/>
            <person name="Rampersad E.A."/>
            <person name="Richardson J.C."/>
            <person name="Rodgers C.M."/>
            <person name="Schaffer B.L."/>
            <person name="Sheridan N.E."/>
            <person name="Solone M.R."/>
            <person name="Staley Z.R."/>
            <person name="Tabuchi M."/>
            <person name="Waide R.J."/>
            <person name="Wanjugi P.W."/>
            <person name="Young S."/>
            <person name="Clum A."/>
            <person name="Daum C."/>
            <person name="Huntemann M."/>
            <person name="Ivanova N."/>
            <person name="Kyrpides N."/>
            <person name="Mikhailova N."/>
            <person name="Palaniappan K."/>
            <person name="Pillay M."/>
            <person name="Reddy T.B.K."/>
            <person name="Shapiro N."/>
            <person name="Stamatis D."/>
            <person name="Varghese N."/>
            <person name="Woyke T."/>
            <person name="Boden R."/>
            <person name="Freyermuth S.K."/>
            <person name="Kerfeld C.A."/>
        </authorList>
    </citation>
    <scope>NUCLEOTIDE SEQUENCE [LARGE SCALE GENOMIC DNA]</scope>
    <source>
        <strain evidence="2 3">JR-2</strain>
    </source>
</reference>
<proteinExistence type="predicted"/>
<dbReference type="AlphaFoldDB" id="A0A451G443"/>
<sequence>MAKFFIQFATICLLLSGIGHVAASEPALCTASETPAQNLTLIIARHGEKPRPIANDRGVLNCRGENRALRLPQVMQNRFKTIDAVFTPSPHFTTKYGADGKGAFSLRPFQTALPTATFFNTGVNLCVAVDKPKAIAQLATSSQYEGKTALIVWQHTRIKDIAKHVNDAYGASYDFGKWHGSDFDTLYVFTVKNGQLTFEKSAEGLNKILSDQCPNIQ</sequence>
<feature type="chain" id="PRO_5019065133" evidence="1">
    <location>
        <begin position="24"/>
        <end position="217"/>
    </location>
</feature>
<accession>A0A451G443</accession>
<feature type="signal peptide" evidence="1">
    <location>
        <begin position="1"/>
        <end position="23"/>
    </location>
</feature>
<dbReference type="KEGG" id="htr:EPV75_00340"/>
<evidence type="ECO:0000313" key="3">
    <source>
        <dbReference type="Proteomes" id="UP000285478"/>
    </source>
</evidence>
<dbReference type="RefSeq" id="WP_128384079.1">
    <property type="nucleotide sequence ID" value="NZ_CP035033.1"/>
</dbReference>
<dbReference type="Proteomes" id="UP000285478">
    <property type="component" value="Chromosome"/>
</dbReference>
<evidence type="ECO:0000256" key="1">
    <source>
        <dbReference type="SAM" id="SignalP"/>
    </source>
</evidence>